<dbReference type="RefSeq" id="WP_194215054.1">
    <property type="nucleotide sequence ID" value="NZ_CP061205.1"/>
</dbReference>
<evidence type="ECO:0000256" key="4">
    <source>
        <dbReference type="ARBA" id="ARBA00023136"/>
    </source>
</evidence>
<evidence type="ECO:0000313" key="7">
    <source>
        <dbReference type="EMBL" id="MFC3051573.1"/>
    </source>
</evidence>
<feature type="transmembrane region" description="Helical" evidence="5">
    <location>
        <begin position="112"/>
        <end position="134"/>
    </location>
</feature>
<feature type="transmembrane region" description="Helical" evidence="5">
    <location>
        <begin position="378"/>
        <end position="396"/>
    </location>
</feature>
<dbReference type="EMBL" id="JBHRSL010000004">
    <property type="protein sequence ID" value="MFC3051573.1"/>
    <property type="molecule type" value="Genomic_DNA"/>
</dbReference>
<dbReference type="PANTHER" id="PTHR37422">
    <property type="entry name" value="TEICHURONIC ACID BIOSYNTHESIS PROTEIN TUAE"/>
    <property type="match status" value="1"/>
</dbReference>
<evidence type="ECO:0000259" key="6">
    <source>
        <dbReference type="Pfam" id="PF04932"/>
    </source>
</evidence>
<feature type="transmembrane region" description="Helical" evidence="5">
    <location>
        <begin position="343"/>
        <end position="366"/>
    </location>
</feature>
<feature type="transmembrane region" description="Helical" evidence="5">
    <location>
        <begin position="28"/>
        <end position="45"/>
    </location>
</feature>
<dbReference type="Proteomes" id="UP001595444">
    <property type="component" value="Unassembled WGS sequence"/>
</dbReference>
<evidence type="ECO:0000256" key="3">
    <source>
        <dbReference type="ARBA" id="ARBA00022989"/>
    </source>
</evidence>
<feature type="transmembrane region" description="Helical" evidence="5">
    <location>
        <begin position="83"/>
        <end position="100"/>
    </location>
</feature>
<dbReference type="PANTHER" id="PTHR37422:SF13">
    <property type="entry name" value="LIPOPOLYSACCHARIDE BIOSYNTHESIS PROTEIN PA4999-RELATED"/>
    <property type="match status" value="1"/>
</dbReference>
<comment type="subcellular location">
    <subcellularLocation>
        <location evidence="1">Membrane</location>
        <topology evidence="1">Multi-pass membrane protein</topology>
    </subcellularLocation>
</comment>
<dbReference type="Pfam" id="PF04932">
    <property type="entry name" value="Wzy_C"/>
    <property type="match status" value="1"/>
</dbReference>
<organism evidence="7 8">
    <name type="scientific">Kordiimonas pumila</name>
    <dbReference type="NCBI Taxonomy" id="2161677"/>
    <lineage>
        <taxon>Bacteria</taxon>
        <taxon>Pseudomonadati</taxon>
        <taxon>Pseudomonadota</taxon>
        <taxon>Alphaproteobacteria</taxon>
        <taxon>Kordiimonadales</taxon>
        <taxon>Kordiimonadaceae</taxon>
        <taxon>Kordiimonas</taxon>
    </lineage>
</organism>
<keyword evidence="7" id="KW-0436">Ligase</keyword>
<name>A0ABV7D327_9PROT</name>
<evidence type="ECO:0000256" key="1">
    <source>
        <dbReference type="ARBA" id="ARBA00004141"/>
    </source>
</evidence>
<feature type="transmembrane region" description="Helical" evidence="5">
    <location>
        <begin position="259"/>
        <end position="277"/>
    </location>
</feature>
<accession>A0ABV7D327</accession>
<feature type="transmembrane region" description="Helical" evidence="5">
    <location>
        <begin position="402"/>
        <end position="420"/>
    </location>
</feature>
<dbReference type="InterPro" id="IPR051533">
    <property type="entry name" value="WaaL-like"/>
</dbReference>
<feature type="transmembrane region" description="Helical" evidence="5">
    <location>
        <begin position="52"/>
        <end position="71"/>
    </location>
</feature>
<keyword evidence="2 5" id="KW-0812">Transmembrane</keyword>
<sequence>MRFLYLLLFLSPLPFASARPVWQYMWVIFIGLSGIIYTLRWKALNTANLPKAFYFPVSATLFLVFWGGLQVINGWTPSPHETIGTSLFFFTYLVWFFLVFKSFKRRHDVPKLVLMLGLIITVYCIYGLIVYFTGNETILWYKKWTNHESLTSTFVNRNSFSTYVGVGFQCMMAYALWTYTHKNTIHLPFKEQFIQFLSKDLTKTVIIVLSLITLLSSLFLTASRAGIITSLIGAALLILFSTLGTSSHHTEGPNPTKKYLLLAGLAAIALLTFSMSGDLFSKRIEAVGDNDMRFLAYPLMIDALESTPVKGTGIGAFAEVFAQYRIDAMILPFNKGHNDVLEILMTAGLIAGTLFVLSFIFITIWIFLKALKNSEYKIFLLLGASVSVQIGLHSLVDFSLQMPAISYLYITLLSAVAFLISRSRYQTKSY</sequence>
<keyword evidence="3 5" id="KW-1133">Transmembrane helix</keyword>
<feature type="transmembrane region" description="Helical" evidence="5">
    <location>
        <begin position="201"/>
        <end position="220"/>
    </location>
</feature>
<keyword evidence="4 5" id="KW-0472">Membrane</keyword>
<feature type="domain" description="O-antigen ligase-related" evidence="6">
    <location>
        <begin position="210"/>
        <end position="356"/>
    </location>
</feature>
<evidence type="ECO:0000256" key="2">
    <source>
        <dbReference type="ARBA" id="ARBA00022692"/>
    </source>
</evidence>
<feature type="transmembrane region" description="Helical" evidence="5">
    <location>
        <begin position="226"/>
        <end position="247"/>
    </location>
</feature>
<reference evidence="8" key="1">
    <citation type="journal article" date="2019" name="Int. J. Syst. Evol. Microbiol.">
        <title>The Global Catalogue of Microorganisms (GCM) 10K type strain sequencing project: providing services to taxonomists for standard genome sequencing and annotation.</title>
        <authorList>
            <consortium name="The Broad Institute Genomics Platform"/>
            <consortium name="The Broad Institute Genome Sequencing Center for Infectious Disease"/>
            <person name="Wu L."/>
            <person name="Ma J."/>
        </authorList>
    </citation>
    <scope>NUCLEOTIDE SEQUENCE [LARGE SCALE GENOMIC DNA]</scope>
    <source>
        <strain evidence="8">KCTC 62164</strain>
    </source>
</reference>
<gene>
    <name evidence="7" type="ORF">ACFOKA_06645</name>
</gene>
<evidence type="ECO:0000256" key="5">
    <source>
        <dbReference type="SAM" id="Phobius"/>
    </source>
</evidence>
<proteinExistence type="predicted"/>
<feature type="transmembrane region" description="Helical" evidence="5">
    <location>
        <begin position="160"/>
        <end position="180"/>
    </location>
</feature>
<comment type="caution">
    <text evidence="7">The sequence shown here is derived from an EMBL/GenBank/DDBJ whole genome shotgun (WGS) entry which is preliminary data.</text>
</comment>
<keyword evidence="8" id="KW-1185">Reference proteome</keyword>
<dbReference type="GO" id="GO:0016874">
    <property type="term" value="F:ligase activity"/>
    <property type="evidence" value="ECO:0007669"/>
    <property type="project" value="UniProtKB-KW"/>
</dbReference>
<dbReference type="InterPro" id="IPR007016">
    <property type="entry name" value="O-antigen_ligase-rel_domated"/>
</dbReference>
<protein>
    <submittedName>
        <fullName evidence="7">O-antigen ligase family protein</fullName>
    </submittedName>
</protein>
<evidence type="ECO:0000313" key="8">
    <source>
        <dbReference type="Proteomes" id="UP001595444"/>
    </source>
</evidence>